<dbReference type="SUPFAM" id="SSF47413">
    <property type="entry name" value="lambda repressor-like DNA-binding domains"/>
    <property type="match status" value="1"/>
</dbReference>
<dbReference type="SMART" id="SM00530">
    <property type="entry name" value="HTH_XRE"/>
    <property type="match status" value="1"/>
</dbReference>
<reference evidence="4" key="1">
    <citation type="submission" date="2016-10" db="EMBL/GenBank/DDBJ databases">
        <authorList>
            <person name="Varghese N."/>
            <person name="Submissions S."/>
        </authorList>
    </citation>
    <scope>NUCLEOTIDE SEQUENCE [LARGE SCALE GENOMIC DNA]</scope>
    <source>
        <strain evidence="4">DSM 24536</strain>
    </source>
</reference>
<dbReference type="STRING" id="990371.SAMN05421813_1594"/>
<keyword evidence="1" id="KW-1133">Transmembrane helix</keyword>
<dbReference type="Gene3D" id="1.10.260.40">
    <property type="entry name" value="lambda repressor-like DNA-binding domains"/>
    <property type="match status" value="1"/>
</dbReference>
<dbReference type="RefSeq" id="WP_090707307.1">
    <property type="nucleotide sequence ID" value="NZ_FNHH01000059.1"/>
</dbReference>
<dbReference type="OrthoDB" id="1122522at2"/>
<keyword evidence="1" id="KW-0472">Membrane</keyword>
<accession>A0A1G9Z749</accession>
<dbReference type="GO" id="GO:0003677">
    <property type="term" value="F:DNA binding"/>
    <property type="evidence" value="ECO:0007669"/>
    <property type="project" value="InterPro"/>
</dbReference>
<protein>
    <submittedName>
        <fullName evidence="3">Transcriptional regulator, contains XRE-family HTH domain</fullName>
    </submittedName>
</protein>
<evidence type="ECO:0000256" key="1">
    <source>
        <dbReference type="SAM" id="Phobius"/>
    </source>
</evidence>
<dbReference type="InterPro" id="IPR001387">
    <property type="entry name" value="Cro/C1-type_HTH"/>
</dbReference>
<evidence type="ECO:0000313" key="4">
    <source>
        <dbReference type="Proteomes" id="UP000199226"/>
    </source>
</evidence>
<dbReference type="CDD" id="cd00093">
    <property type="entry name" value="HTH_XRE"/>
    <property type="match status" value="1"/>
</dbReference>
<dbReference type="InterPro" id="IPR010982">
    <property type="entry name" value="Lambda_DNA-bd_dom_sf"/>
</dbReference>
<proteinExistence type="predicted"/>
<evidence type="ECO:0000313" key="3">
    <source>
        <dbReference type="EMBL" id="SDN17144.1"/>
    </source>
</evidence>
<dbReference type="Pfam" id="PF12844">
    <property type="entry name" value="HTH_19"/>
    <property type="match status" value="1"/>
</dbReference>
<gene>
    <name evidence="3" type="ORF">SAMN05421813_1594</name>
</gene>
<evidence type="ECO:0000259" key="2">
    <source>
        <dbReference type="PROSITE" id="PS50943"/>
    </source>
</evidence>
<keyword evidence="4" id="KW-1185">Reference proteome</keyword>
<sequence>MKNFNFGENLRMIRIYKNVCQEGMASGLKISQASYSRIEGSRDLPEVQQINKIAETLGVKPKDLLSASWYAEAVNSSSGKTKESVAIISHKGQIAYGFLLAIAAWDSTFGAAAGAELESKDAIVFTGCIFFLVAFFLYYFTVKEAKLDLDDDTLRAEKG</sequence>
<keyword evidence="1" id="KW-0812">Transmembrane</keyword>
<organism evidence="3 4">
    <name type="scientific">Daejeonella rubra</name>
    <dbReference type="NCBI Taxonomy" id="990371"/>
    <lineage>
        <taxon>Bacteria</taxon>
        <taxon>Pseudomonadati</taxon>
        <taxon>Bacteroidota</taxon>
        <taxon>Sphingobacteriia</taxon>
        <taxon>Sphingobacteriales</taxon>
        <taxon>Sphingobacteriaceae</taxon>
        <taxon>Daejeonella</taxon>
    </lineage>
</organism>
<feature type="transmembrane region" description="Helical" evidence="1">
    <location>
        <begin position="121"/>
        <end position="140"/>
    </location>
</feature>
<dbReference type="Proteomes" id="UP000199226">
    <property type="component" value="Unassembled WGS sequence"/>
</dbReference>
<name>A0A1G9Z749_9SPHI</name>
<dbReference type="AlphaFoldDB" id="A0A1G9Z749"/>
<feature type="domain" description="HTH cro/C1-type" evidence="2">
    <location>
        <begin position="10"/>
        <end position="64"/>
    </location>
</feature>
<dbReference type="PROSITE" id="PS50943">
    <property type="entry name" value="HTH_CROC1"/>
    <property type="match status" value="1"/>
</dbReference>
<feature type="transmembrane region" description="Helical" evidence="1">
    <location>
        <begin position="94"/>
        <end position="115"/>
    </location>
</feature>
<dbReference type="EMBL" id="FNHH01000059">
    <property type="protein sequence ID" value="SDN17144.1"/>
    <property type="molecule type" value="Genomic_DNA"/>
</dbReference>